<feature type="non-terminal residue" evidence="1">
    <location>
        <position position="70"/>
    </location>
</feature>
<dbReference type="Proteomes" id="UP000265520">
    <property type="component" value="Unassembled WGS sequence"/>
</dbReference>
<dbReference type="PANTHER" id="PTHR48475:SF2">
    <property type="entry name" value="RIBONUCLEASE H"/>
    <property type="match status" value="1"/>
</dbReference>
<reference evidence="1 2" key="1">
    <citation type="journal article" date="2018" name="Front. Plant Sci.">
        <title>Red Clover (Trifolium pratense) and Zigzag Clover (T. medium) - A Picture of Genomic Similarities and Differences.</title>
        <authorList>
            <person name="Dluhosova J."/>
            <person name="Istvanek J."/>
            <person name="Nedelnik J."/>
            <person name="Repkova J."/>
        </authorList>
    </citation>
    <scope>NUCLEOTIDE SEQUENCE [LARGE SCALE GENOMIC DNA]</scope>
    <source>
        <strain evidence="2">cv. 10/8</strain>
        <tissue evidence="1">Leaf</tissue>
    </source>
</reference>
<keyword evidence="2" id="KW-1185">Reference proteome</keyword>
<dbReference type="InterPro" id="IPR036397">
    <property type="entry name" value="RNaseH_sf"/>
</dbReference>
<dbReference type="EMBL" id="LXQA011220430">
    <property type="protein sequence ID" value="MCI89481.1"/>
    <property type="molecule type" value="Genomic_DNA"/>
</dbReference>
<evidence type="ECO:0000313" key="2">
    <source>
        <dbReference type="Proteomes" id="UP000265520"/>
    </source>
</evidence>
<comment type="caution">
    <text evidence="1">The sequence shown here is derived from an EMBL/GenBank/DDBJ whole genome shotgun (WGS) entry which is preliminary data.</text>
</comment>
<sequence>VLWAYRTTPHSTTGETPFRLAYGTEAIIPVEIGEPSRRTEQPLDEEMNNEALREELDLVEEIRTGASLRE</sequence>
<dbReference type="PANTHER" id="PTHR48475">
    <property type="entry name" value="RIBONUCLEASE H"/>
    <property type="match status" value="1"/>
</dbReference>
<accession>A0A392VR66</accession>
<organism evidence="1 2">
    <name type="scientific">Trifolium medium</name>
    <dbReference type="NCBI Taxonomy" id="97028"/>
    <lineage>
        <taxon>Eukaryota</taxon>
        <taxon>Viridiplantae</taxon>
        <taxon>Streptophyta</taxon>
        <taxon>Embryophyta</taxon>
        <taxon>Tracheophyta</taxon>
        <taxon>Spermatophyta</taxon>
        <taxon>Magnoliopsida</taxon>
        <taxon>eudicotyledons</taxon>
        <taxon>Gunneridae</taxon>
        <taxon>Pentapetalae</taxon>
        <taxon>rosids</taxon>
        <taxon>fabids</taxon>
        <taxon>Fabales</taxon>
        <taxon>Fabaceae</taxon>
        <taxon>Papilionoideae</taxon>
        <taxon>50 kb inversion clade</taxon>
        <taxon>NPAAA clade</taxon>
        <taxon>Hologalegina</taxon>
        <taxon>IRL clade</taxon>
        <taxon>Trifolieae</taxon>
        <taxon>Trifolium</taxon>
    </lineage>
</organism>
<dbReference type="Gene3D" id="3.30.420.10">
    <property type="entry name" value="Ribonuclease H-like superfamily/Ribonuclease H"/>
    <property type="match status" value="1"/>
</dbReference>
<dbReference type="AlphaFoldDB" id="A0A392VR66"/>
<dbReference type="GO" id="GO:0003676">
    <property type="term" value="F:nucleic acid binding"/>
    <property type="evidence" value="ECO:0007669"/>
    <property type="project" value="InterPro"/>
</dbReference>
<proteinExistence type="predicted"/>
<protein>
    <submittedName>
        <fullName evidence="1">Gypsy retrotransposon integrase-like protein</fullName>
    </submittedName>
</protein>
<evidence type="ECO:0000313" key="1">
    <source>
        <dbReference type="EMBL" id="MCI89481.1"/>
    </source>
</evidence>
<name>A0A392VR66_9FABA</name>
<feature type="non-terminal residue" evidence="1">
    <location>
        <position position="1"/>
    </location>
</feature>